<evidence type="ECO:0000256" key="8">
    <source>
        <dbReference type="SAM" id="Phobius"/>
    </source>
</evidence>
<feature type="transmembrane region" description="Helical" evidence="8">
    <location>
        <begin position="348"/>
        <end position="376"/>
    </location>
</feature>
<feature type="compositionally biased region" description="Basic residues" evidence="7">
    <location>
        <begin position="82"/>
        <end position="91"/>
    </location>
</feature>
<feature type="domain" description="ABC3 transporter permease C-terminal" evidence="9">
    <location>
        <begin position="305"/>
        <end position="418"/>
    </location>
</feature>
<dbReference type="RefSeq" id="WP_131851117.1">
    <property type="nucleotide sequence ID" value="NZ_SKFH01000005.1"/>
</dbReference>
<gene>
    <name evidence="11" type="ORF">E0486_05365</name>
</gene>
<evidence type="ECO:0000256" key="7">
    <source>
        <dbReference type="SAM" id="MobiDB-lite"/>
    </source>
</evidence>
<evidence type="ECO:0000256" key="6">
    <source>
        <dbReference type="ARBA" id="ARBA00038076"/>
    </source>
</evidence>
<evidence type="ECO:0000256" key="4">
    <source>
        <dbReference type="ARBA" id="ARBA00022989"/>
    </source>
</evidence>
<dbReference type="AlphaFoldDB" id="A0A4V2WN11"/>
<keyword evidence="3 8" id="KW-0812">Transmembrane</keyword>
<proteinExistence type="inferred from homology"/>
<sequence length="425" mass="46130">MRLFDIYALASRTVRGNKLRTGITVTIIALGIMALIFIITCIQAMSQKFTESFSTMGANGFTLRFKERNIQFGGGNNNNMKVSKKGARREKKSSLGKPITEEQAEAFARGYHFPASVGLSTFASRNAIINNGTRKTTPNVFLFGADENYTALNGFTLHSGRNFGRQEVQGAQNVCLLGHDVAQRLFKPRMESAVGRVVRINGIPFRVVGILGSRGSSFGFSRDNIVIVSYKSVRRYFDPNGSFAIGVLVNDLHQVEEAMGEAESVFRAVRRLNTTEESNFVIDRSDSVAEKAMNSLGFLTISATVIGLITLIGAAIGLMNIMLVAVTERTKEVGLVKAIGGKSRTVRLQFLFESMIISVLGALFGIVLGILLGNVVALAMGTGFVVPWNWVIIGIVICTAVGLLAGLYPALKAGRLNPIQALRYE</sequence>
<dbReference type="GO" id="GO:0022857">
    <property type="term" value="F:transmembrane transporter activity"/>
    <property type="evidence" value="ECO:0007669"/>
    <property type="project" value="TreeGrafter"/>
</dbReference>
<feature type="region of interest" description="Disordered" evidence="7">
    <location>
        <begin position="75"/>
        <end position="96"/>
    </location>
</feature>
<feature type="transmembrane region" description="Helical" evidence="8">
    <location>
        <begin position="296"/>
        <end position="327"/>
    </location>
</feature>
<dbReference type="InterPro" id="IPR025857">
    <property type="entry name" value="MacB_PCD"/>
</dbReference>
<keyword evidence="5 8" id="KW-0472">Membrane</keyword>
<name>A0A4V2WN11_9BACT</name>
<dbReference type="InterPro" id="IPR003838">
    <property type="entry name" value="ABC3_permease_C"/>
</dbReference>
<keyword evidence="2" id="KW-1003">Cell membrane</keyword>
<keyword evidence="4 8" id="KW-1133">Transmembrane helix</keyword>
<keyword evidence="12" id="KW-1185">Reference proteome</keyword>
<evidence type="ECO:0000259" key="9">
    <source>
        <dbReference type="Pfam" id="PF02687"/>
    </source>
</evidence>
<comment type="subcellular location">
    <subcellularLocation>
        <location evidence="1">Cell membrane</location>
        <topology evidence="1">Multi-pass membrane protein</topology>
    </subcellularLocation>
</comment>
<dbReference type="InterPro" id="IPR050250">
    <property type="entry name" value="Macrolide_Exporter_MacB"/>
</dbReference>
<dbReference type="OrthoDB" id="9770036at2"/>
<dbReference type="Proteomes" id="UP000295164">
    <property type="component" value="Unassembled WGS sequence"/>
</dbReference>
<dbReference type="Pfam" id="PF02687">
    <property type="entry name" value="FtsX"/>
    <property type="match status" value="1"/>
</dbReference>
<evidence type="ECO:0000313" key="12">
    <source>
        <dbReference type="Proteomes" id="UP000295164"/>
    </source>
</evidence>
<dbReference type="EMBL" id="SKFH01000005">
    <property type="protein sequence ID" value="TCZ73712.1"/>
    <property type="molecule type" value="Genomic_DNA"/>
</dbReference>
<organism evidence="11 12">
    <name type="scientific">Flaviaesturariibacter aridisoli</name>
    <dbReference type="NCBI Taxonomy" id="2545761"/>
    <lineage>
        <taxon>Bacteria</taxon>
        <taxon>Pseudomonadati</taxon>
        <taxon>Bacteroidota</taxon>
        <taxon>Chitinophagia</taxon>
        <taxon>Chitinophagales</taxon>
        <taxon>Chitinophagaceae</taxon>
        <taxon>Flaviaestuariibacter</taxon>
    </lineage>
</organism>
<evidence type="ECO:0000256" key="5">
    <source>
        <dbReference type="ARBA" id="ARBA00023136"/>
    </source>
</evidence>
<dbReference type="PANTHER" id="PTHR30572">
    <property type="entry name" value="MEMBRANE COMPONENT OF TRANSPORTER-RELATED"/>
    <property type="match status" value="1"/>
</dbReference>
<accession>A0A4V2WN11</accession>
<evidence type="ECO:0000313" key="11">
    <source>
        <dbReference type="EMBL" id="TCZ73712.1"/>
    </source>
</evidence>
<comment type="similarity">
    <text evidence="6">Belongs to the ABC-4 integral membrane protein family.</text>
</comment>
<evidence type="ECO:0000259" key="10">
    <source>
        <dbReference type="Pfam" id="PF12704"/>
    </source>
</evidence>
<feature type="transmembrane region" description="Helical" evidence="8">
    <location>
        <begin position="21"/>
        <end position="45"/>
    </location>
</feature>
<protein>
    <submittedName>
        <fullName evidence="11">ABC transporter permease</fullName>
    </submittedName>
</protein>
<feature type="transmembrane region" description="Helical" evidence="8">
    <location>
        <begin position="388"/>
        <end position="411"/>
    </location>
</feature>
<dbReference type="PANTHER" id="PTHR30572:SF4">
    <property type="entry name" value="ABC TRANSPORTER PERMEASE YTRF"/>
    <property type="match status" value="1"/>
</dbReference>
<dbReference type="GO" id="GO:0005886">
    <property type="term" value="C:plasma membrane"/>
    <property type="evidence" value="ECO:0007669"/>
    <property type="project" value="UniProtKB-SubCell"/>
</dbReference>
<evidence type="ECO:0000256" key="1">
    <source>
        <dbReference type="ARBA" id="ARBA00004651"/>
    </source>
</evidence>
<feature type="domain" description="MacB-like periplasmic core" evidence="10">
    <location>
        <begin position="21"/>
        <end position="263"/>
    </location>
</feature>
<dbReference type="Pfam" id="PF12704">
    <property type="entry name" value="MacB_PCD"/>
    <property type="match status" value="1"/>
</dbReference>
<evidence type="ECO:0000256" key="2">
    <source>
        <dbReference type="ARBA" id="ARBA00022475"/>
    </source>
</evidence>
<comment type="caution">
    <text evidence="11">The sequence shown here is derived from an EMBL/GenBank/DDBJ whole genome shotgun (WGS) entry which is preliminary data.</text>
</comment>
<reference evidence="11 12" key="1">
    <citation type="submission" date="2019-03" db="EMBL/GenBank/DDBJ databases">
        <authorList>
            <person name="Kim M.K.M."/>
        </authorList>
    </citation>
    <scope>NUCLEOTIDE SEQUENCE [LARGE SCALE GENOMIC DNA]</scope>
    <source>
        <strain evidence="11 12">17J68-15</strain>
    </source>
</reference>
<evidence type="ECO:0000256" key="3">
    <source>
        <dbReference type="ARBA" id="ARBA00022692"/>
    </source>
</evidence>